<evidence type="ECO:0000313" key="4">
    <source>
        <dbReference type="Proteomes" id="UP001207930"/>
    </source>
</evidence>
<dbReference type="Pfam" id="PF03992">
    <property type="entry name" value="ABM"/>
    <property type="match status" value="1"/>
</dbReference>
<accession>A0ABT3FUT0</accession>
<dbReference type="EMBL" id="JAPDDS010000016">
    <property type="protein sequence ID" value="MCW1887337.1"/>
    <property type="molecule type" value="Genomic_DNA"/>
</dbReference>
<feature type="transmembrane region" description="Helical" evidence="1">
    <location>
        <begin position="148"/>
        <end position="171"/>
    </location>
</feature>
<keyword evidence="1" id="KW-0812">Transmembrane</keyword>
<evidence type="ECO:0000313" key="3">
    <source>
        <dbReference type="EMBL" id="MCW1887337.1"/>
    </source>
</evidence>
<keyword evidence="3" id="KW-0560">Oxidoreductase</keyword>
<feature type="domain" description="ABM" evidence="2">
    <location>
        <begin position="10"/>
        <end position="100"/>
    </location>
</feature>
<organism evidence="3 4">
    <name type="scientific">Luteolibacter flavescens</name>
    <dbReference type="NCBI Taxonomy" id="1859460"/>
    <lineage>
        <taxon>Bacteria</taxon>
        <taxon>Pseudomonadati</taxon>
        <taxon>Verrucomicrobiota</taxon>
        <taxon>Verrucomicrobiia</taxon>
        <taxon>Verrucomicrobiales</taxon>
        <taxon>Verrucomicrobiaceae</taxon>
        <taxon>Luteolibacter</taxon>
    </lineage>
</organism>
<gene>
    <name evidence="3" type="ORF">OKA04_21545</name>
</gene>
<keyword evidence="1" id="KW-0472">Membrane</keyword>
<dbReference type="GO" id="GO:0004497">
    <property type="term" value="F:monooxygenase activity"/>
    <property type="evidence" value="ECO:0007669"/>
    <property type="project" value="UniProtKB-KW"/>
</dbReference>
<dbReference type="PANTHER" id="PTHR40057">
    <property type="entry name" value="SLR1162 PROTEIN"/>
    <property type="match status" value="1"/>
</dbReference>
<feature type="transmembrane region" description="Helical" evidence="1">
    <location>
        <begin position="123"/>
        <end position="142"/>
    </location>
</feature>
<dbReference type="Proteomes" id="UP001207930">
    <property type="component" value="Unassembled WGS sequence"/>
</dbReference>
<name>A0ABT3FUT0_9BACT</name>
<dbReference type="InterPro" id="IPR011008">
    <property type="entry name" value="Dimeric_a/b-barrel"/>
</dbReference>
<evidence type="ECO:0000259" key="2">
    <source>
        <dbReference type="PROSITE" id="PS51725"/>
    </source>
</evidence>
<dbReference type="Gene3D" id="3.30.70.100">
    <property type="match status" value="1"/>
</dbReference>
<dbReference type="PANTHER" id="PTHR40057:SF1">
    <property type="entry name" value="SLR1162 PROTEIN"/>
    <property type="match status" value="1"/>
</dbReference>
<keyword evidence="4" id="KW-1185">Reference proteome</keyword>
<protein>
    <submittedName>
        <fullName evidence="3">Antibiotic biosynthesis monooxygenase</fullName>
    </submittedName>
</protein>
<evidence type="ECO:0000256" key="1">
    <source>
        <dbReference type="SAM" id="Phobius"/>
    </source>
</evidence>
<proteinExistence type="predicted"/>
<sequence length="185" mass="20943">MSPPLEDPSVTVVVRRRTKPGCEADFEVAMREFIVFALSSPGNRGIHVLRSDQANPREYTVVDRFADSDSRRAFTTSECYKEWMVRLRALTEEDPHIEEMGGLSGWFTLPGEPAHKPPPKPKMALVTFMGVYPLTSLLPPFFGKLLPAWPHLLRNVLVTGLVVALLTWVVMPNLTKLLKRWLFKA</sequence>
<reference evidence="3 4" key="1">
    <citation type="submission" date="2022-10" db="EMBL/GenBank/DDBJ databases">
        <title>Luteolibacter flavescens strain MCCC 1K03193, whole genome shotgun sequencing project.</title>
        <authorList>
            <person name="Zhao G."/>
            <person name="Shen L."/>
        </authorList>
    </citation>
    <scope>NUCLEOTIDE SEQUENCE [LARGE SCALE GENOMIC DNA]</scope>
    <source>
        <strain evidence="3 4">MCCC 1K03193</strain>
    </source>
</reference>
<keyword evidence="1" id="KW-1133">Transmembrane helix</keyword>
<dbReference type="SUPFAM" id="SSF54909">
    <property type="entry name" value="Dimeric alpha+beta barrel"/>
    <property type="match status" value="1"/>
</dbReference>
<dbReference type="InterPro" id="IPR007138">
    <property type="entry name" value="ABM_dom"/>
</dbReference>
<dbReference type="InterPro" id="IPR038762">
    <property type="entry name" value="ABM_predict"/>
</dbReference>
<comment type="caution">
    <text evidence="3">The sequence shown here is derived from an EMBL/GenBank/DDBJ whole genome shotgun (WGS) entry which is preliminary data.</text>
</comment>
<dbReference type="PROSITE" id="PS51725">
    <property type="entry name" value="ABM"/>
    <property type="match status" value="1"/>
</dbReference>
<dbReference type="RefSeq" id="WP_264503293.1">
    <property type="nucleotide sequence ID" value="NZ_JAPDDS010000016.1"/>
</dbReference>
<keyword evidence="3" id="KW-0503">Monooxygenase</keyword>